<evidence type="ECO:0000313" key="2">
    <source>
        <dbReference type="Proteomes" id="UP000004982"/>
    </source>
</evidence>
<evidence type="ECO:0000313" key="1">
    <source>
        <dbReference type="EMBL" id="EGQ74629.1"/>
    </source>
</evidence>
<reference evidence="1 2" key="1">
    <citation type="submission" date="2011-05" db="EMBL/GenBank/DDBJ databases">
        <authorList>
            <person name="Muzny D."/>
            <person name="Qin X."/>
            <person name="Deng J."/>
            <person name="Jiang H."/>
            <person name="Liu Y."/>
            <person name="Qu J."/>
            <person name="Song X.-Z."/>
            <person name="Zhang L."/>
            <person name="Thornton R."/>
            <person name="Coyle M."/>
            <person name="Francisco L."/>
            <person name="Jackson L."/>
            <person name="Javaid M."/>
            <person name="Korchina V."/>
            <person name="Kovar C."/>
            <person name="Mata R."/>
            <person name="Mathew T."/>
            <person name="Ngo R."/>
            <person name="Nguyen L."/>
            <person name="Nguyen N."/>
            <person name="Okwuonu G."/>
            <person name="Ongeri F."/>
            <person name="Pham C."/>
            <person name="Simmons D."/>
            <person name="Wilczek-Boney K."/>
            <person name="Hale W."/>
            <person name="Jakkamsetti A."/>
            <person name="Pham P."/>
            <person name="Ruth R."/>
            <person name="San Lucas F."/>
            <person name="Warren J."/>
            <person name="Zhang J."/>
            <person name="Zhao Z."/>
            <person name="Zhou C."/>
            <person name="Zhu D."/>
            <person name="Lee S."/>
            <person name="Bess C."/>
            <person name="Blankenburg K."/>
            <person name="Forbes L."/>
            <person name="Fu Q."/>
            <person name="Gubbala S."/>
            <person name="Hirani K."/>
            <person name="Jayaseelan J.C."/>
            <person name="Lara F."/>
            <person name="Munidasa M."/>
            <person name="Palculict T."/>
            <person name="Patil S."/>
            <person name="Pu L.-L."/>
            <person name="Saada N."/>
            <person name="Tang L."/>
            <person name="Weissenberger G."/>
            <person name="Zhu Y."/>
            <person name="Hemphill L."/>
            <person name="Shang Y."/>
            <person name="Youmans B."/>
            <person name="Ayvaz T."/>
            <person name="Ross M."/>
            <person name="Santibanez J."/>
            <person name="Aqrawi P."/>
            <person name="Gross S."/>
            <person name="Joshi V."/>
            <person name="Fowler G."/>
            <person name="Nazareth L."/>
            <person name="Reid J."/>
            <person name="Worley K."/>
            <person name="Petrosino J."/>
            <person name="Highlander S."/>
            <person name="Gibbs R."/>
        </authorList>
    </citation>
    <scope>NUCLEOTIDE SEQUENCE [LARGE SCALE GENOMIC DNA]</scope>
    <source>
        <strain evidence="1 2">ATCC 33926</strain>
    </source>
</reference>
<dbReference type="EMBL" id="AFQE01000137">
    <property type="protein sequence ID" value="EGQ74629.1"/>
    <property type="molecule type" value="Genomic_DNA"/>
</dbReference>
<name>A0AA36XJ47_9NEIS</name>
<gene>
    <name evidence="1" type="ORF">HMPREF9418_2785</name>
</gene>
<accession>A0AA36XJ47</accession>
<protein>
    <submittedName>
        <fullName evidence="1">Uncharacterized protein</fullName>
    </submittedName>
</protein>
<dbReference type="Proteomes" id="UP000004982">
    <property type="component" value="Unassembled WGS sequence"/>
</dbReference>
<organism evidence="1 2">
    <name type="scientific">Neisseria macacae ATCC 33926</name>
    <dbReference type="NCBI Taxonomy" id="997348"/>
    <lineage>
        <taxon>Bacteria</taxon>
        <taxon>Pseudomonadati</taxon>
        <taxon>Pseudomonadota</taxon>
        <taxon>Betaproteobacteria</taxon>
        <taxon>Neisseriales</taxon>
        <taxon>Neisseriaceae</taxon>
        <taxon>Neisseria</taxon>
    </lineage>
</organism>
<dbReference type="AlphaFoldDB" id="A0AA36XJ47"/>
<comment type="caution">
    <text evidence="1">The sequence shown here is derived from an EMBL/GenBank/DDBJ whole genome shotgun (WGS) entry which is preliminary data.</text>
</comment>
<sequence length="49" mass="5611">MLSKIKPLKREAGMQKAFFHYKPLLKRQGYMGTKASLFGYVGNTLNSLF</sequence>
<proteinExistence type="predicted"/>